<proteinExistence type="predicted"/>
<evidence type="ECO:0000313" key="1">
    <source>
        <dbReference type="EMBL" id="OWZ11981.1"/>
    </source>
</evidence>
<name>A0A225W2K6_9STRA</name>
<gene>
    <name evidence="1" type="ORF">PHMEG_00014918</name>
</gene>
<accession>A0A225W2K6</accession>
<dbReference type="AlphaFoldDB" id="A0A225W2K6"/>
<evidence type="ECO:0000313" key="2">
    <source>
        <dbReference type="Proteomes" id="UP000198211"/>
    </source>
</evidence>
<dbReference type="OrthoDB" id="122335at2759"/>
<protein>
    <submittedName>
        <fullName evidence="1">Uncharacterized protein</fullName>
    </submittedName>
</protein>
<sequence length="99" mass="11161">MEKSAAFEDACVQVLLGKEATLSAEQHRFVKDFTVNVASSMNAEDDRSEFAERTMRAKACHVLSLHRHGVLPIRLVMLLFLKVNKRFWGEVTVSKVVNA</sequence>
<dbReference type="Proteomes" id="UP000198211">
    <property type="component" value="Unassembled WGS sequence"/>
</dbReference>
<comment type="caution">
    <text evidence="1">The sequence shown here is derived from an EMBL/GenBank/DDBJ whole genome shotgun (WGS) entry which is preliminary data.</text>
</comment>
<reference evidence="2" key="1">
    <citation type="submission" date="2017-03" db="EMBL/GenBank/DDBJ databases">
        <title>Phytopthora megakarya and P. palmivora, two closely related causual agents of cacao black pod achieved similar genome size and gene model numbers by different mechanisms.</title>
        <authorList>
            <person name="Ali S."/>
            <person name="Shao J."/>
            <person name="Larry D.J."/>
            <person name="Kronmiller B."/>
            <person name="Shen D."/>
            <person name="Strem M.D."/>
            <person name="Melnick R.L."/>
            <person name="Guiltinan M.J."/>
            <person name="Tyler B.M."/>
            <person name="Meinhardt L.W."/>
            <person name="Bailey B.A."/>
        </authorList>
    </citation>
    <scope>NUCLEOTIDE SEQUENCE [LARGE SCALE GENOMIC DNA]</scope>
    <source>
        <strain evidence="2">zdho120</strain>
    </source>
</reference>
<dbReference type="EMBL" id="NBNE01001975">
    <property type="protein sequence ID" value="OWZ11981.1"/>
    <property type="molecule type" value="Genomic_DNA"/>
</dbReference>
<keyword evidence="2" id="KW-1185">Reference proteome</keyword>
<organism evidence="1 2">
    <name type="scientific">Phytophthora megakarya</name>
    <dbReference type="NCBI Taxonomy" id="4795"/>
    <lineage>
        <taxon>Eukaryota</taxon>
        <taxon>Sar</taxon>
        <taxon>Stramenopiles</taxon>
        <taxon>Oomycota</taxon>
        <taxon>Peronosporomycetes</taxon>
        <taxon>Peronosporales</taxon>
        <taxon>Peronosporaceae</taxon>
        <taxon>Phytophthora</taxon>
    </lineage>
</organism>